<dbReference type="NCBIfam" id="NF037982">
    <property type="entry name" value="Nramp_1"/>
    <property type="match status" value="1"/>
</dbReference>
<evidence type="ECO:0000313" key="8">
    <source>
        <dbReference type="EMBL" id="KAG7351846.1"/>
    </source>
</evidence>
<dbReference type="PANTHER" id="PTHR11706:SF33">
    <property type="entry name" value="NATURAL RESISTANCE-ASSOCIATED MACROPHAGE PROTEIN 2"/>
    <property type="match status" value="1"/>
</dbReference>
<proteinExistence type="predicted"/>
<evidence type="ECO:0000256" key="1">
    <source>
        <dbReference type="ARBA" id="ARBA00004141"/>
    </source>
</evidence>
<feature type="transmembrane region" description="Helical" evidence="7">
    <location>
        <begin position="203"/>
        <end position="221"/>
    </location>
</feature>
<dbReference type="GO" id="GO:0015086">
    <property type="term" value="F:cadmium ion transmembrane transporter activity"/>
    <property type="evidence" value="ECO:0007669"/>
    <property type="project" value="TreeGrafter"/>
</dbReference>
<comment type="caution">
    <text evidence="8">The sequence shown here is derived from an EMBL/GenBank/DDBJ whole genome shotgun (WGS) entry which is preliminary data.</text>
</comment>
<keyword evidence="2" id="KW-0813">Transport</keyword>
<dbReference type="NCBIfam" id="TIGR01197">
    <property type="entry name" value="nramp"/>
    <property type="match status" value="1"/>
</dbReference>
<dbReference type="GO" id="GO:0005886">
    <property type="term" value="C:plasma membrane"/>
    <property type="evidence" value="ECO:0007669"/>
    <property type="project" value="TreeGrafter"/>
</dbReference>
<feature type="region of interest" description="Disordered" evidence="6">
    <location>
        <begin position="1"/>
        <end position="64"/>
    </location>
</feature>
<evidence type="ECO:0000256" key="5">
    <source>
        <dbReference type="ARBA" id="ARBA00023136"/>
    </source>
</evidence>
<dbReference type="AlphaFoldDB" id="A0A9K3KY59"/>
<comment type="subcellular location">
    <subcellularLocation>
        <location evidence="1">Membrane</location>
        <topology evidence="1">Multi-pass membrane protein</topology>
    </subcellularLocation>
</comment>
<evidence type="ECO:0000256" key="7">
    <source>
        <dbReference type="SAM" id="Phobius"/>
    </source>
</evidence>
<dbReference type="OrthoDB" id="409173at2759"/>
<keyword evidence="3 7" id="KW-0812">Transmembrane</keyword>
<evidence type="ECO:0000256" key="6">
    <source>
        <dbReference type="SAM" id="MobiDB-lite"/>
    </source>
</evidence>
<evidence type="ECO:0000256" key="2">
    <source>
        <dbReference type="ARBA" id="ARBA00022448"/>
    </source>
</evidence>
<gene>
    <name evidence="8" type="ORF">IV203_007894</name>
</gene>
<organism evidence="8 9">
    <name type="scientific">Nitzschia inconspicua</name>
    <dbReference type="NCBI Taxonomy" id="303405"/>
    <lineage>
        <taxon>Eukaryota</taxon>
        <taxon>Sar</taxon>
        <taxon>Stramenopiles</taxon>
        <taxon>Ochrophyta</taxon>
        <taxon>Bacillariophyta</taxon>
        <taxon>Bacillariophyceae</taxon>
        <taxon>Bacillariophycidae</taxon>
        <taxon>Bacillariales</taxon>
        <taxon>Bacillariaceae</taxon>
        <taxon>Nitzschia</taxon>
    </lineage>
</organism>
<feature type="transmembrane region" description="Helical" evidence="7">
    <location>
        <begin position="360"/>
        <end position="378"/>
    </location>
</feature>
<dbReference type="GO" id="GO:0005384">
    <property type="term" value="F:manganese ion transmembrane transporter activity"/>
    <property type="evidence" value="ECO:0007669"/>
    <property type="project" value="TreeGrafter"/>
</dbReference>
<sequence length="558" mass="62067">MTIENSYHDNPLSKGKSTVSTNVASNKSMYDENDVLVRSDDDDDDDESPRVLLENDEGDNRSDKGLLLEMDSIESPSGTLWEPSGNRWKDLLYFCGPGWLVSIAYVDPGNYQADIQAGATSRYNLLFSVWWSSILSMYVQILCVRLGYYAQQTLAQVQAQEFRQRQSPRLRYFAWFIAEFSVVVTDLPEVIGIGIALNLFFGWPYWIGVVLSLLTTMSFLATQNLGMHILEYIIFGFVGIMSVALFVEMSFVGANGEEIVKGWLYGFVNVTSEDLFSITGILGAVVMPHNLYLHTASVQTRKVQRRDDVVQQAVWYCSIEPILPILVSFCVNVAVVSIAAERVYGEPNADYVGLTDFCSYFLSLKGGCFLWGIALLAAGQSSAITTTYTGQSIMDGFLKIRLPTEIRAIVTRLIAITPCVIVSVIFPKYLNAMVNVVNAALSFLLPFALLPLIKYNCTDRIMGPGNASKGVEKKVLYGFGILVWAINAITMSVPGGGFFGDIVSGMEWSTAKIFWIIFQVVLQVVYAWWSFSCLFTPVSDQIPLPVEDERQTIIVAEN</sequence>
<dbReference type="InterPro" id="IPR001046">
    <property type="entry name" value="NRAMP_fam"/>
</dbReference>
<feature type="transmembrane region" description="Helical" evidence="7">
    <location>
        <begin position="172"/>
        <end position="197"/>
    </location>
</feature>
<dbReference type="PANTHER" id="PTHR11706">
    <property type="entry name" value="SOLUTE CARRIER PROTEIN FAMILY 11 MEMBER"/>
    <property type="match status" value="1"/>
</dbReference>
<dbReference type="Pfam" id="PF01566">
    <property type="entry name" value="Nramp"/>
    <property type="match status" value="1"/>
</dbReference>
<keyword evidence="4 7" id="KW-1133">Transmembrane helix</keyword>
<dbReference type="Proteomes" id="UP000693970">
    <property type="component" value="Unassembled WGS sequence"/>
</dbReference>
<feature type="transmembrane region" description="Helical" evidence="7">
    <location>
        <begin position="233"/>
        <end position="255"/>
    </location>
</feature>
<feature type="compositionally biased region" description="Polar residues" evidence="6">
    <location>
        <begin position="15"/>
        <end position="28"/>
    </location>
</feature>
<dbReference type="EMBL" id="JAGRRH010000017">
    <property type="protein sequence ID" value="KAG7351846.1"/>
    <property type="molecule type" value="Genomic_DNA"/>
</dbReference>
<keyword evidence="5 7" id="KW-0472">Membrane</keyword>
<evidence type="ECO:0000256" key="4">
    <source>
        <dbReference type="ARBA" id="ARBA00022989"/>
    </source>
</evidence>
<feature type="transmembrane region" description="Helical" evidence="7">
    <location>
        <begin position="275"/>
        <end position="293"/>
    </location>
</feature>
<name>A0A9K3KY59_9STRA</name>
<keyword evidence="9" id="KW-1185">Reference proteome</keyword>
<accession>A0A9K3KY59</accession>
<reference evidence="8" key="1">
    <citation type="journal article" date="2021" name="Sci. Rep.">
        <title>Diploid genomic architecture of Nitzschia inconspicua, an elite biomass production diatom.</title>
        <authorList>
            <person name="Oliver A."/>
            <person name="Podell S."/>
            <person name="Pinowska A."/>
            <person name="Traller J.C."/>
            <person name="Smith S.R."/>
            <person name="McClure R."/>
            <person name="Beliaev A."/>
            <person name="Bohutskyi P."/>
            <person name="Hill E.A."/>
            <person name="Rabines A."/>
            <person name="Zheng H."/>
            <person name="Allen L.Z."/>
            <person name="Kuo A."/>
            <person name="Grigoriev I.V."/>
            <person name="Allen A.E."/>
            <person name="Hazlebeck D."/>
            <person name="Allen E.E."/>
        </authorList>
    </citation>
    <scope>NUCLEOTIDE SEQUENCE</scope>
    <source>
        <strain evidence="8">Hildebrandi</strain>
    </source>
</reference>
<evidence type="ECO:0000256" key="3">
    <source>
        <dbReference type="ARBA" id="ARBA00022692"/>
    </source>
</evidence>
<reference evidence="8" key="2">
    <citation type="submission" date="2021-04" db="EMBL/GenBank/DDBJ databases">
        <authorList>
            <person name="Podell S."/>
        </authorList>
    </citation>
    <scope>NUCLEOTIDE SEQUENCE</scope>
    <source>
        <strain evidence="8">Hildebrandi</strain>
    </source>
</reference>
<feature type="transmembrane region" description="Helical" evidence="7">
    <location>
        <begin position="409"/>
        <end position="426"/>
    </location>
</feature>
<dbReference type="GO" id="GO:0034755">
    <property type="term" value="P:iron ion transmembrane transport"/>
    <property type="evidence" value="ECO:0007669"/>
    <property type="project" value="TreeGrafter"/>
</dbReference>
<feature type="transmembrane region" description="Helical" evidence="7">
    <location>
        <begin position="128"/>
        <end position="151"/>
    </location>
</feature>
<feature type="transmembrane region" description="Helical" evidence="7">
    <location>
        <begin position="432"/>
        <end position="453"/>
    </location>
</feature>
<feature type="transmembrane region" description="Helical" evidence="7">
    <location>
        <begin position="513"/>
        <end position="535"/>
    </location>
</feature>
<feature type="transmembrane region" description="Helical" evidence="7">
    <location>
        <begin position="313"/>
        <end position="340"/>
    </location>
</feature>
<evidence type="ECO:0000313" key="9">
    <source>
        <dbReference type="Proteomes" id="UP000693970"/>
    </source>
</evidence>
<protein>
    <submittedName>
        <fullName evidence="8">NRAMP family Mn2+/Fe2+ transporter</fullName>
    </submittedName>
</protein>
<feature type="transmembrane region" description="Helical" evidence="7">
    <location>
        <begin position="474"/>
        <end position="493"/>
    </location>
</feature>